<organism evidence="2 3">
    <name type="scientific">Roseovarius lutimaris</name>
    <dbReference type="NCBI Taxonomy" id="1005928"/>
    <lineage>
        <taxon>Bacteria</taxon>
        <taxon>Pseudomonadati</taxon>
        <taxon>Pseudomonadota</taxon>
        <taxon>Alphaproteobacteria</taxon>
        <taxon>Rhodobacterales</taxon>
        <taxon>Roseobacteraceae</taxon>
        <taxon>Roseovarius</taxon>
    </lineage>
</organism>
<feature type="transmembrane region" description="Helical" evidence="1">
    <location>
        <begin position="235"/>
        <end position="251"/>
    </location>
</feature>
<dbReference type="NCBIfam" id="NF047336">
    <property type="entry name" value="conj_memb_RcgA"/>
    <property type="match status" value="1"/>
</dbReference>
<accession>A0A1I5FQA0</accession>
<sequence length="549" mass="61280">MKKNGKYFVAPQQSDDNFKVLIARLAAEGAGRSVDSKGFADGPWTAETLTQAICELDGNTKGIDLRSVQVWFQANDNGIGTENIRWLARIFGCDDPEETSRWAAEIRASKDRLTAERRAKKSDVGSSGPMQAQHAVDYDISLENTFLPSYTFVASPPVPDKKPTVSGISLALRCEQMFSGPNHLIMPIAIWGGLGILWFLTIILGVHSVTYSPSEGIEKQVGFIWSPGWNLGEPIFLPILLILCGSLINAWKESDRGRLLDYGRIKYEENWYAKVRSFTSSFWAIFLICFFLIFIVQWAGVYLLPLQADDPNVPMIDWMLIALVRPDVLSNNAAIFVSFLGFLYSGMIYWFLFSASLFLFTVSGDYAAICSEKDDSHIPLYNGHAFSIGLKIMQTVFRCTVLGILVALCIKMNAAYLVSDAEGITAWLWNDALIFLGYSNDRWLWINGSPSPFFTSFLLLFLLCFVFAACLVQVKTGIDNTVLFAQEESRAMRTWFRMGAVVLILSMGYITIGQFYGFSLLLGVSVTVAVASLFWRFEPHKTVPEGKGT</sequence>
<keyword evidence="1" id="KW-0812">Transmembrane</keyword>
<feature type="transmembrane region" description="Helical" evidence="1">
    <location>
        <begin position="495"/>
        <end position="512"/>
    </location>
</feature>
<evidence type="ECO:0000313" key="2">
    <source>
        <dbReference type="EMBL" id="SFO25806.1"/>
    </source>
</evidence>
<name>A0A1I5FQA0_9RHOB</name>
<keyword evidence="1" id="KW-1133">Transmembrane helix</keyword>
<feature type="transmembrane region" description="Helical" evidence="1">
    <location>
        <begin position="184"/>
        <end position="206"/>
    </location>
</feature>
<evidence type="ECO:0000313" key="3">
    <source>
        <dbReference type="Proteomes" id="UP000198599"/>
    </source>
</evidence>
<dbReference type="RefSeq" id="WP_143076374.1">
    <property type="nucleotide sequence ID" value="NZ_FOVP01000021.1"/>
</dbReference>
<feature type="transmembrane region" description="Helical" evidence="1">
    <location>
        <begin position="282"/>
        <end position="304"/>
    </location>
</feature>
<reference evidence="3" key="1">
    <citation type="submission" date="2016-10" db="EMBL/GenBank/DDBJ databases">
        <authorList>
            <person name="Varghese N."/>
            <person name="Submissions S."/>
        </authorList>
    </citation>
    <scope>NUCLEOTIDE SEQUENCE [LARGE SCALE GENOMIC DNA]</scope>
    <source>
        <strain evidence="3">DSM 28463</strain>
    </source>
</reference>
<evidence type="ECO:0000256" key="1">
    <source>
        <dbReference type="SAM" id="Phobius"/>
    </source>
</evidence>
<keyword evidence="1" id="KW-0472">Membrane</keyword>
<evidence type="ECO:0008006" key="4">
    <source>
        <dbReference type="Google" id="ProtNLM"/>
    </source>
</evidence>
<dbReference type="Proteomes" id="UP000198599">
    <property type="component" value="Unassembled WGS sequence"/>
</dbReference>
<dbReference type="EMBL" id="FOVP01000021">
    <property type="protein sequence ID" value="SFO25806.1"/>
    <property type="molecule type" value="Genomic_DNA"/>
</dbReference>
<feature type="transmembrane region" description="Helical" evidence="1">
    <location>
        <begin position="396"/>
        <end position="418"/>
    </location>
</feature>
<keyword evidence="3" id="KW-1185">Reference proteome</keyword>
<feature type="transmembrane region" description="Helical" evidence="1">
    <location>
        <begin position="518"/>
        <end position="537"/>
    </location>
</feature>
<dbReference type="AlphaFoldDB" id="A0A1I5FQA0"/>
<protein>
    <recommendedName>
        <fullName evidence="4">Transmembrane protein</fullName>
    </recommendedName>
</protein>
<gene>
    <name evidence="2" type="ORF">SAMN04487859_12129</name>
</gene>
<feature type="transmembrane region" description="Helical" evidence="1">
    <location>
        <begin position="333"/>
        <end position="353"/>
    </location>
</feature>
<dbReference type="InterPro" id="IPR058114">
    <property type="entry name" value="RcgA-like"/>
</dbReference>
<proteinExistence type="predicted"/>
<feature type="transmembrane region" description="Helical" evidence="1">
    <location>
        <begin position="453"/>
        <end position="474"/>
    </location>
</feature>
<dbReference type="OrthoDB" id="7756347at2"/>